<name>A0A0F9H3E2_9ZZZZ</name>
<protein>
    <recommendedName>
        <fullName evidence="2">Phasin domain-containing protein</fullName>
    </recommendedName>
</protein>
<evidence type="ECO:0008006" key="2">
    <source>
        <dbReference type="Google" id="ProtNLM"/>
    </source>
</evidence>
<reference evidence="1" key="1">
    <citation type="journal article" date="2015" name="Nature">
        <title>Complex archaea that bridge the gap between prokaryotes and eukaryotes.</title>
        <authorList>
            <person name="Spang A."/>
            <person name="Saw J.H."/>
            <person name="Jorgensen S.L."/>
            <person name="Zaremba-Niedzwiedzka K."/>
            <person name="Martijn J."/>
            <person name="Lind A.E."/>
            <person name="van Eijk R."/>
            <person name="Schleper C."/>
            <person name="Guy L."/>
            <person name="Ettema T.J."/>
        </authorList>
    </citation>
    <scope>NUCLEOTIDE SEQUENCE</scope>
</reference>
<sequence>MSARESIDRLFETIIERQESSFDTIKSINERYYRFVRSVVEATRQGAHDWTNVGRGWAQRPTDIVGLYESTSEALANDQARRIALRQEMLEDLAESQREGREMMRRRFGEVRQAMERVQETVPSFLRRPRVRAAGREEAEPIAKA</sequence>
<gene>
    <name evidence="1" type="ORF">LCGC14_1834030</name>
</gene>
<dbReference type="AlphaFoldDB" id="A0A0F9H3E2"/>
<dbReference type="EMBL" id="LAZR01018158">
    <property type="protein sequence ID" value="KKL97481.1"/>
    <property type="molecule type" value="Genomic_DNA"/>
</dbReference>
<comment type="caution">
    <text evidence="1">The sequence shown here is derived from an EMBL/GenBank/DDBJ whole genome shotgun (WGS) entry which is preliminary data.</text>
</comment>
<proteinExistence type="predicted"/>
<evidence type="ECO:0000313" key="1">
    <source>
        <dbReference type="EMBL" id="KKL97481.1"/>
    </source>
</evidence>
<accession>A0A0F9H3E2</accession>
<organism evidence="1">
    <name type="scientific">marine sediment metagenome</name>
    <dbReference type="NCBI Taxonomy" id="412755"/>
    <lineage>
        <taxon>unclassified sequences</taxon>
        <taxon>metagenomes</taxon>
        <taxon>ecological metagenomes</taxon>
    </lineage>
</organism>